<organism evidence="1 2">
    <name type="scientific">Micromonospora peucetia</name>
    <dbReference type="NCBI Taxonomy" id="47871"/>
    <lineage>
        <taxon>Bacteria</taxon>
        <taxon>Bacillati</taxon>
        <taxon>Actinomycetota</taxon>
        <taxon>Actinomycetes</taxon>
        <taxon>Micromonosporales</taxon>
        <taxon>Micromonosporaceae</taxon>
        <taxon>Micromonospora</taxon>
    </lineage>
</organism>
<dbReference type="AlphaFoldDB" id="A0A1C6VTU2"/>
<evidence type="ECO:0000313" key="2">
    <source>
        <dbReference type="Proteomes" id="UP000199343"/>
    </source>
</evidence>
<sequence>MQDWLAIIDGLLALSFPGKNTREGRQASGPGFHMYVLQASRDFWDDRSEEIIEAAQAEIGTAFKALATALTARWGEPQTINLESYLWSEDQASEPINQLCQLSGEMYVWRPPGASRWVALAVGQGDPELPIELLSAVGEPIHGADQPPPHFEQVKRP</sequence>
<dbReference type="EMBL" id="FMIC01000002">
    <property type="protein sequence ID" value="SCL69743.1"/>
    <property type="molecule type" value="Genomic_DNA"/>
</dbReference>
<proteinExistence type="predicted"/>
<name>A0A1C6VTU2_9ACTN</name>
<reference evidence="1 2" key="1">
    <citation type="submission" date="2016-06" db="EMBL/GenBank/DDBJ databases">
        <authorList>
            <person name="Kjaerup R.B."/>
            <person name="Dalgaard T.S."/>
            <person name="Juul-Madsen H.R."/>
        </authorList>
    </citation>
    <scope>NUCLEOTIDE SEQUENCE [LARGE SCALE GENOMIC DNA]</scope>
    <source>
        <strain evidence="1 2">DSM 43363</strain>
    </source>
</reference>
<gene>
    <name evidence="1" type="ORF">GA0070608_4116</name>
</gene>
<accession>A0A1C6VTU2</accession>
<evidence type="ECO:0000313" key="1">
    <source>
        <dbReference type="EMBL" id="SCL69743.1"/>
    </source>
</evidence>
<protein>
    <submittedName>
        <fullName evidence="1">Uncharacterized protein</fullName>
    </submittedName>
</protein>
<dbReference type="Proteomes" id="UP000199343">
    <property type="component" value="Unassembled WGS sequence"/>
</dbReference>